<dbReference type="Proteomes" id="UP000580250">
    <property type="component" value="Unassembled WGS sequence"/>
</dbReference>
<dbReference type="InterPro" id="IPR013783">
    <property type="entry name" value="Ig-like_fold"/>
</dbReference>
<gene>
    <name evidence="3" type="ORF">MENT_LOCUS8645</name>
</gene>
<protein>
    <recommendedName>
        <fullName evidence="1">Major sperm protein</fullName>
    </recommendedName>
</protein>
<name>A0A6V7U5F2_MELEN</name>
<dbReference type="Gene3D" id="2.60.40.10">
    <property type="entry name" value="Immunoglobulins"/>
    <property type="match status" value="1"/>
</dbReference>
<reference evidence="3 4" key="1">
    <citation type="submission" date="2020-08" db="EMBL/GenBank/DDBJ databases">
        <authorList>
            <person name="Koutsovoulos G."/>
            <person name="Danchin GJ E."/>
        </authorList>
    </citation>
    <scope>NUCLEOTIDE SEQUENCE [LARGE SCALE GENOMIC DNA]</scope>
</reference>
<dbReference type="PANTHER" id="PTHR22947">
    <property type="entry name" value="MAJOR SPERM PROTEIN"/>
    <property type="match status" value="1"/>
</dbReference>
<evidence type="ECO:0000313" key="3">
    <source>
        <dbReference type="EMBL" id="CAD2146495.1"/>
    </source>
</evidence>
<evidence type="ECO:0000259" key="2">
    <source>
        <dbReference type="PROSITE" id="PS50202"/>
    </source>
</evidence>
<dbReference type="InterPro" id="IPR000535">
    <property type="entry name" value="MSP_dom"/>
</dbReference>
<dbReference type="InterPro" id="IPR008962">
    <property type="entry name" value="PapD-like_sf"/>
</dbReference>
<dbReference type="SUPFAM" id="SSF49354">
    <property type="entry name" value="PapD-like"/>
    <property type="match status" value="1"/>
</dbReference>
<dbReference type="Pfam" id="PF00635">
    <property type="entry name" value="Motile_Sperm"/>
    <property type="match status" value="1"/>
</dbReference>
<evidence type="ECO:0000256" key="1">
    <source>
        <dbReference type="RuleBase" id="RU003425"/>
    </source>
</evidence>
<keyword evidence="1" id="KW-0963">Cytoplasm</keyword>
<dbReference type="OrthoDB" id="5822639at2759"/>
<keyword evidence="1" id="KW-0206">Cytoskeleton</keyword>
<sequence>MQGDWGFRKLMSWLGCDGYLFPSNTKNTASERGIVCTCKLCENCSTRLFNEQGTSKQILTSTSVSRTNSKTDCSTERIVGFNYVNEPIKFKSRPIKLSLYPEQLKYTKGGGFRLIEITNLGEQRIAIKVKSTNKKLFYAKPVFAFITSKSTTFIHIYRTNSESERPEKIVIHAVEVSHLETDPANSFNSLLGEFGEQFNIEIEINDKN</sequence>
<feature type="domain" description="MSP" evidence="2">
    <location>
        <begin position="96"/>
        <end position="208"/>
    </location>
</feature>
<comment type="function">
    <text evidence="1">Central component in molecular interactions underlying sperm crawling. Forms an extensive filament system that extends from sperm villipoda, along the leading edge of the pseudopod.</text>
</comment>
<dbReference type="PANTHER" id="PTHR22947:SF6">
    <property type="entry name" value="MAJOR SPERM PROTEIN"/>
    <property type="match status" value="1"/>
</dbReference>
<proteinExistence type="predicted"/>
<dbReference type="InterPro" id="IPR051774">
    <property type="entry name" value="Sperm-specific_class_P"/>
</dbReference>
<evidence type="ECO:0000313" key="4">
    <source>
        <dbReference type="Proteomes" id="UP000580250"/>
    </source>
</evidence>
<accession>A0A6V7U5F2</accession>
<comment type="caution">
    <text evidence="3">The sequence shown here is derived from an EMBL/GenBank/DDBJ whole genome shotgun (WGS) entry which is preliminary data.</text>
</comment>
<organism evidence="3 4">
    <name type="scientific">Meloidogyne enterolobii</name>
    <name type="common">Root-knot nematode worm</name>
    <name type="synonym">Meloidogyne mayaguensis</name>
    <dbReference type="NCBI Taxonomy" id="390850"/>
    <lineage>
        <taxon>Eukaryota</taxon>
        <taxon>Metazoa</taxon>
        <taxon>Ecdysozoa</taxon>
        <taxon>Nematoda</taxon>
        <taxon>Chromadorea</taxon>
        <taxon>Rhabditida</taxon>
        <taxon>Tylenchina</taxon>
        <taxon>Tylenchomorpha</taxon>
        <taxon>Tylenchoidea</taxon>
        <taxon>Meloidogynidae</taxon>
        <taxon>Meloidogyninae</taxon>
        <taxon>Meloidogyne</taxon>
    </lineage>
</organism>
<dbReference type="PROSITE" id="PS50202">
    <property type="entry name" value="MSP"/>
    <property type="match status" value="1"/>
</dbReference>
<dbReference type="AlphaFoldDB" id="A0A6V7U5F2"/>
<dbReference type="EMBL" id="CAJEWN010000037">
    <property type="protein sequence ID" value="CAD2146495.1"/>
    <property type="molecule type" value="Genomic_DNA"/>
</dbReference>